<sequence>MTRKRRSRGERTVAMSATGTHGTIERQRVASALANMVDVVSQLATFLEAADLCHLKATCKSLGAANTFNGLSVVDEAAVRIYRGASDEEKAVLPRYEGESWIVLYHHLLMLRARLTFDQLVGRYVEYRGGDKSSVQGISGYFGRSQAICGDHIMRAGKHWATFTRSSSLVINQTVGVIRPLPGWEKRGILSFNPGSDVCCPDLHQERTDRWEGNVHYCCVNMTTGYCHWTAWRDTDSNNLVGHSDYDEDCLTLGVSLDLDEGTLSLYQNGRRLCTLKDGLAGEYCWIAGFFQGGDVSVQRGYNVNRVA</sequence>
<proteinExistence type="predicted"/>
<accession>K0SFQ8</accession>
<dbReference type="AlphaFoldDB" id="K0SFQ8"/>
<protein>
    <recommendedName>
        <fullName evidence="3">B30.2/SPRY domain-containing protein</fullName>
    </recommendedName>
</protein>
<dbReference type="EMBL" id="AGNL01016604">
    <property type="protein sequence ID" value="EJK64983.1"/>
    <property type="molecule type" value="Genomic_DNA"/>
</dbReference>
<dbReference type="OrthoDB" id="236214at2759"/>
<dbReference type="Proteomes" id="UP000266841">
    <property type="component" value="Unassembled WGS sequence"/>
</dbReference>
<evidence type="ECO:0000313" key="1">
    <source>
        <dbReference type="EMBL" id="EJK64983.1"/>
    </source>
</evidence>
<evidence type="ECO:0008006" key="3">
    <source>
        <dbReference type="Google" id="ProtNLM"/>
    </source>
</evidence>
<name>K0SFQ8_THAOC</name>
<organism evidence="1 2">
    <name type="scientific">Thalassiosira oceanica</name>
    <name type="common">Marine diatom</name>
    <dbReference type="NCBI Taxonomy" id="159749"/>
    <lineage>
        <taxon>Eukaryota</taxon>
        <taxon>Sar</taxon>
        <taxon>Stramenopiles</taxon>
        <taxon>Ochrophyta</taxon>
        <taxon>Bacillariophyta</taxon>
        <taxon>Coscinodiscophyceae</taxon>
        <taxon>Thalassiosirophycidae</taxon>
        <taxon>Thalassiosirales</taxon>
        <taxon>Thalassiosiraceae</taxon>
        <taxon>Thalassiosira</taxon>
    </lineage>
</organism>
<reference evidence="1 2" key="1">
    <citation type="journal article" date="2012" name="Genome Biol.">
        <title>Genome and low-iron response of an oceanic diatom adapted to chronic iron limitation.</title>
        <authorList>
            <person name="Lommer M."/>
            <person name="Specht M."/>
            <person name="Roy A.S."/>
            <person name="Kraemer L."/>
            <person name="Andreson R."/>
            <person name="Gutowska M.A."/>
            <person name="Wolf J."/>
            <person name="Bergner S.V."/>
            <person name="Schilhabel M.B."/>
            <person name="Klostermeier U.C."/>
            <person name="Beiko R.G."/>
            <person name="Rosenstiel P."/>
            <person name="Hippler M."/>
            <person name="Laroche J."/>
        </authorList>
    </citation>
    <scope>NUCLEOTIDE SEQUENCE [LARGE SCALE GENOMIC DNA]</scope>
    <source>
        <strain evidence="1 2">CCMP1005</strain>
    </source>
</reference>
<keyword evidence="2" id="KW-1185">Reference proteome</keyword>
<gene>
    <name evidence="1" type="ORF">THAOC_14223</name>
</gene>
<evidence type="ECO:0000313" key="2">
    <source>
        <dbReference type="Proteomes" id="UP000266841"/>
    </source>
</evidence>
<comment type="caution">
    <text evidence="1">The sequence shown here is derived from an EMBL/GenBank/DDBJ whole genome shotgun (WGS) entry which is preliminary data.</text>
</comment>